<feature type="binding site" evidence="7">
    <location>
        <position position="261"/>
    </location>
    <ligand>
        <name>FMN</name>
        <dbReference type="ChEBI" id="CHEBI:58210"/>
    </ligand>
</feature>
<dbReference type="Proteomes" id="UP000256763">
    <property type="component" value="Unassembled WGS sequence"/>
</dbReference>
<dbReference type="PANTHER" id="PTHR10578">
    <property type="entry name" value="S -2-HYDROXY-ACID OXIDASE-RELATED"/>
    <property type="match status" value="1"/>
</dbReference>
<keyword evidence="4" id="KW-0560">Oxidoreductase</keyword>
<feature type="binding site" evidence="7">
    <location>
        <position position="285"/>
    </location>
    <ligand>
        <name>glyoxylate</name>
        <dbReference type="ChEBI" id="CHEBI:36655"/>
    </ligand>
</feature>
<dbReference type="InterPro" id="IPR000262">
    <property type="entry name" value="FMN-dep_DH"/>
</dbReference>
<evidence type="ECO:0000256" key="3">
    <source>
        <dbReference type="ARBA" id="ARBA00022643"/>
    </source>
</evidence>
<feature type="binding site" evidence="7">
    <location>
        <position position="48"/>
    </location>
    <ligand>
        <name>glyoxylate</name>
        <dbReference type="ChEBI" id="CHEBI:36655"/>
    </ligand>
</feature>
<comment type="similarity">
    <text evidence="5">Belongs to the FMN-dependent alpha-hydroxy acid dehydrogenase family.</text>
</comment>
<dbReference type="PIRSF" id="PIRSF000138">
    <property type="entry name" value="Al-hdrx_acd_dh"/>
    <property type="match status" value="1"/>
</dbReference>
<feature type="binding site" evidence="7">
    <location>
        <begin position="316"/>
        <end position="320"/>
    </location>
    <ligand>
        <name>FMN</name>
        <dbReference type="ChEBI" id="CHEBI:58210"/>
    </ligand>
</feature>
<name>A0A3E0X4H3_9GAMM</name>
<dbReference type="GO" id="GO:0010181">
    <property type="term" value="F:FMN binding"/>
    <property type="evidence" value="ECO:0007669"/>
    <property type="project" value="InterPro"/>
</dbReference>
<dbReference type="FunFam" id="3.20.20.70:FF:000029">
    <property type="entry name" value="L-lactate dehydrogenase"/>
    <property type="match status" value="1"/>
</dbReference>
<dbReference type="AlphaFoldDB" id="A0A3E0X4H3"/>
<feature type="binding site" evidence="7">
    <location>
        <begin position="339"/>
        <end position="340"/>
    </location>
    <ligand>
        <name>FMN</name>
        <dbReference type="ChEBI" id="CHEBI:58210"/>
    </ligand>
</feature>
<evidence type="ECO:0000256" key="5">
    <source>
        <dbReference type="ARBA" id="ARBA00024042"/>
    </source>
</evidence>
<dbReference type="GO" id="GO:0016614">
    <property type="term" value="F:oxidoreductase activity, acting on CH-OH group of donors"/>
    <property type="evidence" value="ECO:0007669"/>
    <property type="project" value="UniProtKB-ARBA"/>
</dbReference>
<feature type="binding site" evidence="7">
    <location>
        <position position="179"/>
    </location>
    <ligand>
        <name>FMN</name>
        <dbReference type="ChEBI" id="CHEBI:58210"/>
    </ligand>
</feature>
<comment type="cofactor">
    <cofactor evidence="1">
        <name>FMN</name>
        <dbReference type="ChEBI" id="CHEBI:58210"/>
    </cofactor>
</comment>
<comment type="caution">
    <text evidence="9">The sequence shown here is derived from an EMBL/GenBank/DDBJ whole genome shotgun (WGS) entry which is preliminary data.</text>
</comment>
<keyword evidence="3 7" id="KW-0288">FMN</keyword>
<dbReference type="Pfam" id="PF01070">
    <property type="entry name" value="FMN_dh"/>
    <property type="match status" value="1"/>
</dbReference>
<dbReference type="PANTHER" id="PTHR10578:SF143">
    <property type="entry name" value="FMN-DEPENDENT ALPHA-HYDROXY ACID DEHYDROGENASE PB1A11.03"/>
    <property type="match status" value="1"/>
</dbReference>
<dbReference type="PROSITE" id="PS51349">
    <property type="entry name" value="FMN_HYDROXY_ACID_DH_2"/>
    <property type="match status" value="1"/>
</dbReference>
<dbReference type="OrthoDB" id="9770452at2"/>
<feature type="binding site" evidence="7">
    <location>
        <position position="283"/>
    </location>
    <ligand>
        <name>FMN</name>
        <dbReference type="ChEBI" id="CHEBI:58210"/>
    </ligand>
</feature>
<gene>
    <name evidence="9" type="ORF">CAL65_02165</name>
</gene>
<proteinExistence type="inferred from homology"/>
<evidence type="ECO:0000313" key="9">
    <source>
        <dbReference type="EMBL" id="RFA39585.1"/>
    </source>
</evidence>
<dbReference type="InterPro" id="IPR012133">
    <property type="entry name" value="Alpha-hydoxy_acid_DH_FMN"/>
</dbReference>
<sequence length="389" mass="42382">MTKPAHYGDYQLRIYRNGLKGERPRLPMRIEDMEAAARAVLPDESYWYVAGGAGESTMRANREAFERYQILPRMMTDVSTRDVSIRLLGRDYPTPLLMAPIGVQSIIRPDAELAVARAAARLGVPMILSTVAAHSLEAVAEAMGDAPRWFQLYWPKSDALAESLVKRAEANGYQAIVVTLDTKMMAWRERDLANAFLPFLKGEGLANYTSDPVFRAGLEATPEEDMWPSIRRWGEEFADPSKTWQDLAKLRQATSLPILLKGVLSPTDAALAKEHGVDGLIVSNHGGRQVDGSIAALDALAPVRAAVGEHLPVLFDSGIRSGADILKAKALGADAVLLGRPYIWGLALAGEEGVHEVLRRILADLDLSMALAGSDRFDAIDSDLLALGN</sequence>
<dbReference type="InterPro" id="IPR013785">
    <property type="entry name" value="Aldolase_TIM"/>
</dbReference>
<evidence type="ECO:0000256" key="7">
    <source>
        <dbReference type="PIRSR" id="PIRSR000138-2"/>
    </source>
</evidence>
<feature type="binding site" evidence="7">
    <location>
        <position position="188"/>
    </location>
    <ligand>
        <name>glyoxylate</name>
        <dbReference type="ChEBI" id="CHEBI:36655"/>
    </ligand>
</feature>
<evidence type="ECO:0000256" key="2">
    <source>
        <dbReference type="ARBA" id="ARBA00022630"/>
    </source>
</evidence>
<dbReference type="Gene3D" id="3.20.20.70">
    <property type="entry name" value="Aldolase class I"/>
    <property type="match status" value="1"/>
</dbReference>
<keyword evidence="2 7" id="KW-0285">Flavoprotein</keyword>
<dbReference type="InterPro" id="IPR037396">
    <property type="entry name" value="FMN_HAD"/>
</dbReference>
<dbReference type="EMBL" id="NFZW01000001">
    <property type="protein sequence ID" value="RFA39585.1"/>
    <property type="molecule type" value="Genomic_DNA"/>
</dbReference>
<dbReference type="PROSITE" id="PS00557">
    <property type="entry name" value="FMN_HYDROXY_ACID_DH_1"/>
    <property type="match status" value="1"/>
</dbReference>
<reference evidence="10" key="1">
    <citation type="submission" date="2017-05" db="EMBL/GenBank/DDBJ databases">
        <authorList>
            <person name="Sharma S."/>
            <person name="Sidhu C."/>
            <person name="Pinnaka A.K."/>
        </authorList>
    </citation>
    <scope>NUCLEOTIDE SEQUENCE [LARGE SCALE GENOMIC DNA]</scope>
    <source>
        <strain evidence="10">AK93</strain>
    </source>
</reference>
<evidence type="ECO:0000313" key="10">
    <source>
        <dbReference type="Proteomes" id="UP000256763"/>
    </source>
</evidence>
<evidence type="ECO:0000256" key="6">
    <source>
        <dbReference type="PIRSR" id="PIRSR000138-1"/>
    </source>
</evidence>
<evidence type="ECO:0000256" key="4">
    <source>
        <dbReference type="ARBA" id="ARBA00023002"/>
    </source>
</evidence>
<organism evidence="9 10">
    <name type="scientific">Alkalilimnicola ehrlichii</name>
    <dbReference type="NCBI Taxonomy" id="351052"/>
    <lineage>
        <taxon>Bacteria</taxon>
        <taxon>Pseudomonadati</taxon>
        <taxon>Pseudomonadota</taxon>
        <taxon>Gammaproteobacteria</taxon>
        <taxon>Chromatiales</taxon>
        <taxon>Ectothiorhodospiraceae</taxon>
        <taxon>Alkalilimnicola</taxon>
    </lineage>
</organism>
<feature type="binding site" evidence="7">
    <location>
        <position position="153"/>
    </location>
    <ligand>
        <name>glyoxylate</name>
        <dbReference type="ChEBI" id="CHEBI:36655"/>
    </ligand>
</feature>
<dbReference type="SUPFAM" id="SSF51395">
    <property type="entry name" value="FMN-linked oxidoreductases"/>
    <property type="match status" value="1"/>
</dbReference>
<protein>
    <submittedName>
        <fullName evidence="9">Alpha-hydroxy-acid oxidizing enzyme</fullName>
    </submittedName>
</protein>
<feature type="binding site" evidence="7">
    <location>
        <position position="288"/>
    </location>
    <ligand>
        <name>glyoxylate</name>
        <dbReference type="ChEBI" id="CHEBI:36655"/>
    </ligand>
</feature>
<evidence type="ECO:0000259" key="8">
    <source>
        <dbReference type="PROSITE" id="PS51349"/>
    </source>
</evidence>
<dbReference type="RefSeq" id="WP_116300445.1">
    <property type="nucleotide sequence ID" value="NZ_NFZV01000001.1"/>
</dbReference>
<dbReference type="InterPro" id="IPR008259">
    <property type="entry name" value="FMN_hydac_DH_AS"/>
</dbReference>
<keyword evidence="10" id="KW-1185">Reference proteome</keyword>
<feature type="active site" description="Proton acceptor" evidence="6">
    <location>
        <position position="285"/>
    </location>
</feature>
<feature type="binding site" evidence="7">
    <location>
        <begin position="100"/>
        <end position="102"/>
    </location>
    <ligand>
        <name>FMN</name>
        <dbReference type="ChEBI" id="CHEBI:58210"/>
    </ligand>
</feature>
<feature type="domain" description="FMN hydroxy acid dehydrogenase" evidence="8">
    <location>
        <begin position="22"/>
        <end position="389"/>
    </location>
</feature>
<evidence type="ECO:0000256" key="1">
    <source>
        <dbReference type="ARBA" id="ARBA00001917"/>
    </source>
</evidence>
<feature type="binding site" evidence="7">
    <location>
        <position position="151"/>
    </location>
    <ligand>
        <name>FMN</name>
        <dbReference type="ChEBI" id="CHEBI:58210"/>
    </ligand>
</feature>
<accession>A0A3E0X4H3</accession>
<feature type="binding site" evidence="7">
    <location>
        <position position="129"/>
    </location>
    <ligand>
        <name>FMN</name>
        <dbReference type="ChEBI" id="CHEBI:58210"/>
    </ligand>
</feature>